<feature type="domain" description="DUF5658" evidence="3">
    <location>
        <begin position="46"/>
        <end position="131"/>
    </location>
</feature>
<keyword evidence="2" id="KW-1133">Transmembrane helix</keyword>
<dbReference type="EMBL" id="FNWU01000001">
    <property type="protein sequence ID" value="SEH40163.1"/>
    <property type="molecule type" value="Genomic_DNA"/>
</dbReference>
<reference evidence="4 5" key="1">
    <citation type="submission" date="2016-10" db="EMBL/GenBank/DDBJ databases">
        <authorList>
            <person name="de Groot N.N."/>
        </authorList>
    </citation>
    <scope>NUCLEOTIDE SEQUENCE [LARGE SCALE GENOMIC DNA]</scope>
    <source>
        <strain evidence="4 5">IBRC-M10418</strain>
    </source>
</reference>
<dbReference type="Proteomes" id="UP000199215">
    <property type="component" value="Unassembled WGS sequence"/>
</dbReference>
<evidence type="ECO:0000259" key="3">
    <source>
        <dbReference type="Pfam" id="PF18902"/>
    </source>
</evidence>
<dbReference type="AlphaFoldDB" id="A0A1H6HWX5"/>
<keyword evidence="5" id="KW-1185">Reference proteome</keyword>
<organism evidence="4 5">
    <name type="scientific">Halopenitus malekzadehii</name>
    <dbReference type="NCBI Taxonomy" id="1267564"/>
    <lineage>
        <taxon>Archaea</taxon>
        <taxon>Methanobacteriati</taxon>
        <taxon>Methanobacteriota</taxon>
        <taxon>Stenosarchaea group</taxon>
        <taxon>Halobacteria</taxon>
        <taxon>Halobacteriales</taxon>
        <taxon>Haloferacaceae</taxon>
        <taxon>Halopenitus</taxon>
    </lineage>
</organism>
<evidence type="ECO:0000256" key="2">
    <source>
        <dbReference type="SAM" id="Phobius"/>
    </source>
</evidence>
<sequence>MTGDASGPRTRTDDRLSEATPTPRTTASPRSIDVLTGMTPWWWGGALAFFGAGDVLTTLIGLYLPTVVEASPVGVRIVRSLGLWSIAPIKVLLIAYFFALWVCVPRPHNTGIPLGLCTLGVLVTIWNLWIIAIGVL</sequence>
<feature type="transmembrane region" description="Helical" evidence="2">
    <location>
        <begin position="111"/>
        <end position="135"/>
    </location>
</feature>
<feature type="transmembrane region" description="Helical" evidence="2">
    <location>
        <begin position="77"/>
        <end position="99"/>
    </location>
</feature>
<dbReference type="STRING" id="1267564.SAMN05192561_101598"/>
<feature type="compositionally biased region" description="Low complexity" evidence="1">
    <location>
        <begin position="19"/>
        <end position="30"/>
    </location>
</feature>
<dbReference type="OrthoDB" id="270892at2157"/>
<protein>
    <recommendedName>
        <fullName evidence="3">DUF5658 domain-containing protein</fullName>
    </recommendedName>
</protein>
<proteinExistence type="predicted"/>
<dbReference type="InterPro" id="IPR043717">
    <property type="entry name" value="DUF5658"/>
</dbReference>
<dbReference type="RefSeq" id="WP_092814035.1">
    <property type="nucleotide sequence ID" value="NZ_FNWU01000001.1"/>
</dbReference>
<feature type="transmembrane region" description="Helical" evidence="2">
    <location>
        <begin position="41"/>
        <end position="65"/>
    </location>
</feature>
<name>A0A1H6HWX5_9EURY</name>
<evidence type="ECO:0000256" key="1">
    <source>
        <dbReference type="SAM" id="MobiDB-lite"/>
    </source>
</evidence>
<evidence type="ECO:0000313" key="5">
    <source>
        <dbReference type="Proteomes" id="UP000199215"/>
    </source>
</evidence>
<evidence type="ECO:0000313" key="4">
    <source>
        <dbReference type="EMBL" id="SEH40163.1"/>
    </source>
</evidence>
<feature type="region of interest" description="Disordered" evidence="1">
    <location>
        <begin position="1"/>
        <end position="30"/>
    </location>
</feature>
<accession>A0A1H6HWX5</accession>
<gene>
    <name evidence="4" type="ORF">SAMN05192561_101598</name>
</gene>
<keyword evidence="2" id="KW-0472">Membrane</keyword>
<keyword evidence="2" id="KW-0812">Transmembrane</keyword>
<dbReference type="Pfam" id="PF18902">
    <property type="entry name" value="DUF5658"/>
    <property type="match status" value="1"/>
</dbReference>